<dbReference type="RefSeq" id="WP_009743876.1">
    <property type="nucleotide sequence ID" value="NZ_CP017298.1"/>
</dbReference>
<name>A0A1D8B2R0_9ACTO</name>
<sequence>MADELHFDDPLRAAADPATDAEALRQLAYRYPETRAAVAAHPRAYRGLLDWLHQFGDPAVNAALEAREDYDGYIDSNGFLVMSGDVSGAVAGSQIRTAEHGMYVLGQGGVNSYSQVERTTPYSAVAGGASPKPEVQSREQVVAQVRRTSIFGNRTAGSGGQEAQAASASGVDAPTARTSSVETAVSRTPAAGTPAVDAPTARMPAADAGATRVMGGSPEGATAVFPKSGSPEGATAVFPKSGSPEGATAVFPKSASPAGAAATMPLPTADPRQQATRTMPGAVGRDSGGPYAAPGASPYRAPSSTSQYAPSGGASASGYPAAGRRSSYSAASTATRAPAQQAPASGSDYDGGGDGAAPKKRKGGPSALGIIFSALVIVAIALLAVVIYVFTRGFETPNSSPTTPPAAQAAPTTASPTTPSPSPSTTEAIRYPAPANAQQLTAFATPSGNISCSFNSTGVSCVINSNDWAAGNYASCSGSSHGTLSISGDSAVQSCGTSGATAATGLTYGQYAANGDYACSSTADGVSCWNTKSGASFALARGGWMTGSGGEIAPAQYSWNQ</sequence>
<keyword evidence="5" id="KW-1185">Reference proteome</keyword>
<dbReference type="InterPro" id="IPR057893">
    <property type="entry name" value="LRV_2"/>
</dbReference>
<proteinExistence type="predicted"/>
<dbReference type="KEGG" id="phon:BH719_05830"/>
<feature type="region of interest" description="Disordered" evidence="1">
    <location>
        <begin position="397"/>
        <end position="428"/>
    </location>
</feature>
<keyword evidence="2" id="KW-0472">Membrane</keyword>
<evidence type="ECO:0000313" key="5">
    <source>
        <dbReference type="Proteomes" id="UP000095214"/>
    </source>
</evidence>
<evidence type="ECO:0000259" key="3">
    <source>
        <dbReference type="Pfam" id="PF25591"/>
    </source>
</evidence>
<protein>
    <recommendedName>
        <fullName evidence="3">Leucine rich repeat variant domain-containing protein</fullName>
    </recommendedName>
</protein>
<dbReference type="AlphaFoldDB" id="A0A1D8B2R0"/>
<dbReference type="OrthoDB" id="5179995at2"/>
<feature type="compositionally biased region" description="Low complexity" evidence="1">
    <location>
        <begin position="308"/>
        <end position="348"/>
    </location>
</feature>
<gene>
    <name evidence="4" type="ORF">BH719_05830</name>
</gene>
<organism evidence="4 5">
    <name type="scientific">Pauljensenia hongkongensis</name>
    <dbReference type="NCBI Taxonomy" id="178339"/>
    <lineage>
        <taxon>Bacteria</taxon>
        <taxon>Bacillati</taxon>
        <taxon>Actinomycetota</taxon>
        <taxon>Actinomycetes</taxon>
        <taxon>Actinomycetales</taxon>
        <taxon>Actinomycetaceae</taxon>
        <taxon>Pauljensenia</taxon>
    </lineage>
</organism>
<dbReference type="EMBL" id="CP017298">
    <property type="protein sequence ID" value="AOS47431.1"/>
    <property type="molecule type" value="Genomic_DNA"/>
</dbReference>
<evidence type="ECO:0000256" key="1">
    <source>
        <dbReference type="SAM" id="MobiDB-lite"/>
    </source>
</evidence>
<feature type="compositionally biased region" description="Polar residues" evidence="1">
    <location>
        <begin position="176"/>
        <end position="186"/>
    </location>
</feature>
<keyword evidence="2" id="KW-0812">Transmembrane</keyword>
<feature type="compositionally biased region" description="Low complexity" evidence="1">
    <location>
        <begin position="397"/>
        <end position="417"/>
    </location>
</feature>
<dbReference type="Proteomes" id="UP000095214">
    <property type="component" value="Chromosome"/>
</dbReference>
<reference evidence="4 5" key="1">
    <citation type="submission" date="2016-09" db="EMBL/GenBank/DDBJ databases">
        <title>Complete genome sequence of Actinomyces hongkongensis HKU8.</title>
        <authorList>
            <person name="Gao Y.-X."/>
            <person name="Zhou Y.-Y."/>
            <person name="Xie Y."/>
            <person name="Wang M."/>
            <person name="Wang S.-J."/>
            <person name="Shen S.-G."/>
        </authorList>
    </citation>
    <scope>NUCLEOTIDE SEQUENCE [LARGE SCALE GENOMIC DNA]</scope>
    <source>
        <strain evidence="4 5">HKU8</strain>
    </source>
</reference>
<feature type="domain" description="Leucine rich repeat variant" evidence="3">
    <location>
        <begin position="9"/>
        <end position="67"/>
    </location>
</feature>
<evidence type="ECO:0000313" key="4">
    <source>
        <dbReference type="EMBL" id="AOS47431.1"/>
    </source>
</evidence>
<feature type="compositionally biased region" description="Low complexity" evidence="1">
    <location>
        <begin position="161"/>
        <end position="170"/>
    </location>
</feature>
<keyword evidence="2" id="KW-1133">Transmembrane helix</keyword>
<evidence type="ECO:0000256" key="2">
    <source>
        <dbReference type="SAM" id="Phobius"/>
    </source>
</evidence>
<feature type="transmembrane region" description="Helical" evidence="2">
    <location>
        <begin position="367"/>
        <end position="390"/>
    </location>
</feature>
<accession>A0A1D8B2R0</accession>
<dbReference type="Pfam" id="PF25591">
    <property type="entry name" value="LRV_2"/>
    <property type="match status" value="1"/>
</dbReference>
<feature type="region of interest" description="Disordered" evidence="1">
    <location>
        <begin position="152"/>
        <end position="363"/>
    </location>
</feature>
<dbReference type="STRING" id="178339.BH719_05830"/>